<dbReference type="InterPro" id="IPR029071">
    <property type="entry name" value="Ubiquitin-like_domsf"/>
</dbReference>
<dbReference type="OrthoDB" id="45365at2759"/>
<accession>A0A9P1DCW9</accession>
<name>A0A9P1DCW9_9DINO</name>
<dbReference type="AlphaFoldDB" id="A0A9P1DCW9"/>
<comment type="caution">
    <text evidence="4">The sequence shown here is derived from an EMBL/GenBank/DDBJ whole genome shotgun (WGS) entry which is preliminary data.</text>
</comment>
<proteinExistence type="predicted"/>
<dbReference type="PROSITE" id="PS50053">
    <property type="entry name" value="UBIQUITIN_2"/>
    <property type="match status" value="1"/>
</dbReference>
<evidence type="ECO:0000256" key="2">
    <source>
        <dbReference type="ARBA" id="ARBA00022737"/>
    </source>
</evidence>
<gene>
    <name evidence="4" type="ORF">C1SCF055_LOCUS32990</name>
</gene>
<dbReference type="Pfam" id="PF01344">
    <property type="entry name" value="Kelch_1"/>
    <property type="match status" value="2"/>
</dbReference>
<keyword evidence="7" id="KW-1185">Reference proteome</keyword>
<dbReference type="InterPro" id="IPR015915">
    <property type="entry name" value="Kelch-typ_b-propeller"/>
</dbReference>
<dbReference type="SUPFAM" id="SSF54236">
    <property type="entry name" value="Ubiquitin-like"/>
    <property type="match status" value="1"/>
</dbReference>
<evidence type="ECO:0000313" key="7">
    <source>
        <dbReference type="Proteomes" id="UP001152797"/>
    </source>
</evidence>
<dbReference type="PANTHER" id="PTHR46344:SF27">
    <property type="entry name" value="KELCH REPEAT SUPERFAMILY PROTEIN"/>
    <property type="match status" value="1"/>
</dbReference>
<dbReference type="CDD" id="cd17039">
    <property type="entry name" value="Ubl_ubiquitin_like"/>
    <property type="match status" value="1"/>
</dbReference>
<evidence type="ECO:0000313" key="6">
    <source>
        <dbReference type="EMBL" id="CAL4794744.1"/>
    </source>
</evidence>
<organism evidence="4">
    <name type="scientific">Cladocopium goreaui</name>
    <dbReference type="NCBI Taxonomy" id="2562237"/>
    <lineage>
        <taxon>Eukaryota</taxon>
        <taxon>Sar</taxon>
        <taxon>Alveolata</taxon>
        <taxon>Dinophyceae</taxon>
        <taxon>Suessiales</taxon>
        <taxon>Symbiodiniaceae</taxon>
        <taxon>Cladocopium</taxon>
    </lineage>
</organism>
<dbReference type="Proteomes" id="UP001152797">
    <property type="component" value="Unassembled WGS sequence"/>
</dbReference>
<protein>
    <submittedName>
        <fullName evidence="6">Kelch-like protein diablo</fullName>
    </submittedName>
</protein>
<dbReference type="PANTHER" id="PTHR46344">
    <property type="entry name" value="OS02G0202900 PROTEIN"/>
    <property type="match status" value="1"/>
</dbReference>
<evidence type="ECO:0000313" key="4">
    <source>
        <dbReference type="EMBL" id="CAI4007432.1"/>
    </source>
</evidence>
<dbReference type="SUPFAM" id="SSF117281">
    <property type="entry name" value="Kelch motif"/>
    <property type="match status" value="1"/>
</dbReference>
<reference evidence="4" key="1">
    <citation type="submission" date="2022-10" db="EMBL/GenBank/DDBJ databases">
        <authorList>
            <person name="Chen Y."/>
            <person name="Dougan E. K."/>
            <person name="Chan C."/>
            <person name="Rhodes N."/>
            <person name="Thang M."/>
        </authorList>
    </citation>
    <scope>NUCLEOTIDE SEQUENCE</scope>
</reference>
<feature type="domain" description="Ubiquitin-like" evidence="3">
    <location>
        <begin position="32"/>
        <end position="83"/>
    </location>
</feature>
<sequence>METLADKMLPCGDGDEDVLPNKRQRVDAADAHSLNVKGLDGSTLLIQVDDDTTVEDVYKYISEKIGLKPGRKLLLTSGCRILDASRPLLPQVQSADMSFVVQRINAYEVVVSCDAAASEVILALGLTSATPLATACRLGCLRSWLEWHYPYQLFLLGGELGDDPPSPCRCWAGAEPRAARVLSRVHSLDIGHGTADGERPSRRWRSEPPMALSRSFAAATALGTDLYILGGQRLRHGLGRCRSWCPVRAVEHYDAERQVWQMLPPMPTARKGLAAAAVGGFLYAVGGSNCCHDLKTAERYHLQTQRWEVLPSLSLPRENLALMKTAEGNILAMGPEVPSASSIEMFEPVLWCWTELKRSLPAALAWPGERSLPWPSQRHCSACATLAGQMYICGGYQDFKACRRVDILDLRENVARPGPILPTPCAGAAMAFLRPRREVF</sequence>
<evidence type="ECO:0000256" key="1">
    <source>
        <dbReference type="ARBA" id="ARBA00022441"/>
    </source>
</evidence>
<dbReference type="Gene3D" id="2.120.10.80">
    <property type="entry name" value="Kelch-type beta propeller"/>
    <property type="match status" value="2"/>
</dbReference>
<keyword evidence="1" id="KW-0880">Kelch repeat</keyword>
<evidence type="ECO:0000313" key="5">
    <source>
        <dbReference type="EMBL" id="CAL1160807.1"/>
    </source>
</evidence>
<evidence type="ECO:0000259" key="3">
    <source>
        <dbReference type="PROSITE" id="PS50053"/>
    </source>
</evidence>
<dbReference type="InterPro" id="IPR006652">
    <property type="entry name" value="Kelch_1"/>
</dbReference>
<dbReference type="SMART" id="SM00612">
    <property type="entry name" value="Kelch"/>
    <property type="match status" value="3"/>
</dbReference>
<dbReference type="Gene3D" id="3.10.20.90">
    <property type="entry name" value="Phosphatidylinositol 3-kinase Catalytic Subunit, Chain A, domain 1"/>
    <property type="match status" value="1"/>
</dbReference>
<dbReference type="EMBL" id="CAMXCT010004046">
    <property type="protein sequence ID" value="CAI4007432.1"/>
    <property type="molecule type" value="Genomic_DNA"/>
</dbReference>
<keyword evidence="2" id="KW-0677">Repeat</keyword>
<dbReference type="EMBL" id="CAMXCT020004046">
    <property type="protein sequence ID" value="CAL1160807.1"/>
    <property type="molecule type" value="Genomic_DNA"/>
</dbReference>
<reference evidence="5" key="2">
    <citation type="submission" date="2024-04" db="EMBL/GenBank/DDBJ databases">
        <authorList>
            <person name="Chen Y."/>
            <person name="Shah S."/>
            <person name="Dougan E. K."/>
            <person name="Thang M."/>
            <person name="Chan C."/>
        </authorList>
    </citation>
    <scope>NUCLEOTIDE SEQUENCE [LARGE SCALE GENOMIC DNA]</scope>
</reference>
<dbReference type="InterPro" id="IPR000626">
    <property type="entry name" value="Ubiquitin-like_dom"/>
</dbReference>
<dbReference type="EMBL" id="CAMXCT030004046">
    <property type="protein sequence ID" value="CAL4794744.1"/>
    <property type="molecule type" value="Genomic_DNA"/>
</dbReference>